<feature type="compositionally biased region" description="Basic and acidic residues" evidence="6">
    <location>
        <begin position="1"/>
        <end position="11"/>
    </location>
</feature>
<feature type="domain" description="C2H2-type" evidence="7">
    <location>
        <begin position="1618"/>
        <end position="1646"/>
    </location>
</feature>
<feature type="region of interest" description="Disordered" evidence="6">
    <location>
        <begin position="1"/>
        <end position="81"/>
    </location>
</feature>
<dbReference type="PANTHER" id="PTHR24403:SF60">
    <property type="entry name" value="ZINC FINGER PROTEIN 407"/>
    <property type="match status" value="1"/>
</dbReference>
<accession>A0A6J0UH87</accession>
<feature type="domain" description="C2H2-type" evidence="7">
    <location>
        <begin position="1651"/>
        <end position="1678"/>
    </location>
</feature>
<evidence type="ECO:0000313" key="8">
    <source>
        <dbReference type="Proteomes" id="UP001652642"/>
    </source>
</evidence>
<feature type="domain" description="C2H2-type" evidence="7">
    <location>
        <begin position="1509"/>
        <end position="1532"/>
    </location>
</feature>
<dbReference type="InterPro" id="IPR050688">
    <property type="entry name" value="Zinc_finger/UBP_domain"/>
</dbReference>
<proteinExistence type="predicted"/>
<keyword evidence="3 5" id="KW-0863">Zinc-finger</keyword>
<dbReference type="GO" id="GO:0045944">
    <property type="term" value="P:positive regulation of transcription by RNA polymerase II"/>
    <property type="evidence" value="ECO:0007669"/>
    <property type="project" value="TreeGrafter"/>
</dbReference>
<evidence type="ECO:0000259" key="7">
    <source>
        <dbReference type="PROSITE" id="PS50157"/>
    </source>
</evidence>
<feature type="domain" description="C2H2-type" evidence="7">
    <location>
        <begin position="1737"/>
        <end position="1764"/>
    </location>
</feature>
<keyword evidence="2" id="KW-0677">Repeat</keyword>
<evidence type="ECO:0000256" key="1">
    <source>
        <dbReference type="ARBA" id="ARBA00022723"/>
    </source>
</evidence>
<keyword evidence="8" id="KW-1185">Reference proteome</keyword>
<keyword evidence="4" id="KW-0862">Zinc</keyword>
<dbReference type="PROSITE" id="PS00028">
    <property type="entry name" value="ZINC_FINGER_C2H2_1"/>
    <property type="match status" value="7"/>
</dbReference>
<dbReference type="KEGG" id="pvt:110083375"/>
<dbReference type="InterPro" id="IPR013087">
    <property type="entry name" value="Znf_C2H2_type"/>
</dbReference>
<evidence type="ECO:0000256" key="4">
    <source>
        <dbReference type="ARBA" id="ARBA00022833"/>
    </source>
</evidence>
<protein>
    <submittedName>
        <fullName evidence="9">Zinc finger protein 407</fullName>
    </submittedName>
</protein>
<dbReference type="PANTHER" id="PTHR24403">
    <property type="entry name" value="ZINC FINGER PROTEIN"/>
    <property type="match status" value="1"/>
</dbReference>
<dbReference type="CTD" id="55628"/>
<dbReference type="Proteomes" id="UP001652642">
    <property type="component" value="Chromosome 4"/>
</dbReference>
<evidence type="ECO:0000256" key="6">
    <source>
        <dbReference type="SAM" id="MobiDB-lite"/>
    </source>
</evidence>
<name>A0A6J0UH87_9SAUR</name>
<dbReference type="SMART" id="SM00451">
    <property type="entry name" value="ZnF_U1"/>
    <property type="match status" value="5"/>
</dbReference>
<dbReference type="RefSeq" id="XP_020657464.2">
    <property type="nucleotide sequence ID" value="XM_020801805.2"/>
</dbReference>
<evidence type="ECO:0000313" key="9">
    <source>
        <dbReference type="RefSeq" id="XP_020657464.2"/>
    </source>
</evidence>
<dbReference type="InParanoid" id="A0A6J0UH87"/>
<reference evidence="9" key="1">
    <citation type="submission" date="2025-08" db="UniProtKB">
        <authorList>
            <consortium name="RefSeq"/>
        </authorList>
    </citation>
    <scope>IDENTIFICATION</scope>
</reference>
<keyword evidence="1" id="KW-0479">Metal-binding</keyword>
<feature type="compositionally biased region" description="Basic and acidic residues" evidence="6">
    <location>
        <begin position="49"/>
        <end position="63"/>
    </location>
</feature>
<dbReference type="Gene3D" id="3.30.160.60">
    <property type="entry name" value="Classic Zinc Finger"/>
    <property type="match status" value="11"/>
</dbReference>
<dbReference type="GO" id="GO:0003677">
    <property type="term" value="F:DNA binding"/>
    <property type="evidence" value="ECO:0007669"/>
    <property type="project" value="UniProtKB-KW"/>
</dbReference>
<dbReference type="SUPFAM" id="SSF57667">
    <property type="entry name" value="beta-beta-alpha zinc fingers"/>
    <property type="match status" value="5"/>
</dbReference>
<dbReference type="GO" id="GO:0008270">
    <property type="term" value="F:zinc ion binding"/>
    <property type="evidence" value="ECO:0007669"/>
    <property type="project" value="UniProtKB-KW"/>
</dbReference>
<feature type="region of interest" description="Disordered" evidence="6">
    <location>
        <begin position="2045"/>
        <end position="2084"/>
    </location>
</feature>
<dbReference type="GeneID" id="110083375"/>
<feature type="domain" description="C2H2-type" evidence="7">
    <location>
        <begin position="1679"/>
        <end position="1708"/>
    </location>
</feature>
<feature type="compositionally biased region" description="Polar residues" evidence="6">
    <location>
        <begin position="1142"/>
        <end position="1156"/>
    </location>
</feature>
<feature type="domain" description="C2H2-type" evidence="7">
    <location>
        <begin position="1467"/>
        <end position="1496"/>
    </location>
</feature>
<feature type="domain" description="C2H2-type" evidence="7">
    <location>
        <begin position="203"/>
        <end position="231"/>
    </location>
</feature>
<evidence type="ECO:0000256" key="3">
    <source>
        <dbReference type="ARBA" id="ARBA00022771"/>
    </source>
</evidence>
<feature type="compositionally biased region" description="Basic and acidic residues" evidence="6">
    <location>
        <begin position="2070"/>
        <end position="2084"/>
    </location>
</feature>
<dbReference type="Pfam" id="PF00096">
    <property type="entry name" value="zf-C2H2"/>
    <property type="match status" value="1"/>
</dbReference>
<evidence type="ECO:0000256" key="2">
    <source>
        <dbReference type="ARBA" id="ARBA00022737"/>
    </source>
</evidence>
<dbReference type="GO" id="GO:0005634">
    <property type="term" value="C:nucleus"/>
    <property type="evidence" value="ECO:0007669"/>
    <property type="project" value="UniProtKB-SubCell"/>
</dbReference>
<feature type="region of interest" description="Disordered" evidence="6">
    <location>
        <begin position="1142"/>
        <end position="1161"/>
    </location>
</feature>
<organism evidence="8 9">
    <name type="scientific">Pogona vitticeps</name>
    <name type="common">central bearded dragon</name>
    <dbReference type="NCBI Taxonomy" id="103695"/>
    <lineage>
        <taxon>Eukaryota</taxon>
        <taxon>Metazoa</taxon>
        <taxon>Chordata</taxon>
        <taxon>Craniata</taxon>
        <taxon>Vertebrata</taxon>
        <taxon>Euteleostomi</taxon>
        <taxon>Lepidosauria</taxon>
        <taxon>Squamata</taxon>
        <taxon>Bifurcata</taxon>
        <taxon>Unidentata</taxon>
        <taxon>Episquamata</taxon>
        <taxon>Toxicofera</taxon>
        <taxon>Iguania</taxon>
        <taxon>Acrodonta</taxon>
        <taxon>Agamidae</taxon>
        <taxon>Amphibolurinae</taxon>
        <taxon>Pogona</taxon>
    </lineage>
</organism>
<dbReference type="OrthoDB" id="7788172at2759"/>
<gene>
    <name evidence="9" type="primary">ZNF407</name>
</gene>
<evidence type="ECO:0000256" key="5">
    <source>
        <dbReference type="PROSITE-ProRule" id="PRU00042"/>
    </source>
</evidence>
<dbReference type="InterPro" id="IPR036236">
    <property type="entry name" value="Znf_C2H2_sf"/>
</dbReference>
<dbReference type="SMART" id="SM00355">
    <property type="entry name" value="ZnF_C2H2"/>
    <property type="match status" value="23"/>
</dbReference>
<dbReference type="InterPro" id="IPR003604">
    <property type="entry name" value="Matrin/U1-like-C_Znf_C2H2"/>
</dbReference>
<dbReference type="PROSITE" id="PS50157">
    <property type="entry name" value="ZINC_FINGER_C2H2_2"/>
    <property type="match status" value="9"/>
</dbReference>
<feature type="domain" description="C2H2-type" evidence="7">
    <location>
        <begin position="711"/>
        <end position="739"/>
    </location>
</feature>
<dbReference type="Pfam" id="PF13894">
    <property type="entry name" value="zf-C2H2_4"/>
    <property type="match status" value="1"/>
</dbReference>
<feature type="domain" description="C2H2-type" evidence="7">
    <location>
        <begin position="1709"/>
        <end position="1736"/>
    </location>
</feature>
<sequence length="2284" mass="254764">MDAEKNQRNYEGEENVQNELEKELTENSLAEKTGSEPLSPPKINTFLTEEQKTQGNRDDENSKAKRPLSATSEQDFIETNILENEPLSKRLKLTVAKTTEQNEERPSSATMCEDSVGETSELIVGEAVGEVSTNACPSSGAFISNSSCMQHDPMPEGDSTTQDMRVEIEHLQEGPALLPECTLSFPDDGTSISYVASSAENISKCKDCEEMFATYLDLEKHIQENHLEKSKEPMTPQSTYMPEPSPSLETYVKQTAGQLKYFCDLCGFQSFEEDLLQTHFLGKTHLRRQNLAARGGFVKILTKKTLHKKQQYSVRDKNMRTQPALYKPKIRNPLSQCLKNSGNRMKNLKTSCQVVVKMAPSKTVSTGTSENIATEEVVFCNVDGSGEVQTEKLEVAGSSGNSRHAPELSEGGRITVGNLSTMEIFDRRHQKRNISSQITTFRQSSSFKLNQKIKRRYNLLGMGKRNKPDCTLKHSVKAELSQSHLSLVKADVNPLCRAASQIQVVNSDGTNACSSMILEPDNSSKKTIDVQKNLHPCDHRGCTLLNTEGLPLSVDGVHAEKTNFYCEKCNSCPAKKEMELHCQNNSHHVGNFKINCSQCSFLALSNESLGKHMCDEHGMSHYCVTCHLYFLTEEEVATHNRTERHIGLLSQINTTRQFDSDLPQQTASCIEVESSVLQEAEELKIQQEISKTSVVYPANESKESVLSRSQFQCKKCFYKTRSSSVLTRHIKLRHAQEYHFLCKACNLYSLSKEGMEKHIKRSKHLENARKNNIGLRFEECIERVCVGVSDGKKVTEPSIYGGPKTATEIDSIHVSFCALENKEHFPSDETIKGRELALSTVQKRGRPKGTISRTCPHCGLLASSVTNLTVHIRRKHSHQYSYLCKVCNYYTVTKGDMERHCATKKHKSRLEMNGGENVEIIVFPEGTNGEPNSKNINSMVGTLSDSVDHDNLSSHLENTISESQGDDQGSAIQMQAEHVIQISELNSNSNSEIKHNMIAEPGKVTQDRDSLVQARLVGANDNKCAHCNFVAHSFSSLDVHVKRKHTKEFEYYCMACDYYAVTRREMIRHAATEKHKIKRQTYICGSSEEETDATDIAKESATVPQEEQQPAEELQIRGDEMNDRDSIAEKILDNQETWQMKKSSNCMASKESGTSELRSEGDAFNAVDVESEDADIQDRKNAENVQKDVVDKFGEIISLKETIECVLHENINDQETVKSKFNFIAETGNTDIAFNEVSLSLNLAENKYSLGVDTEKGHECSGTSVEDIKTEEAQFSVLSDASTTLEQQTIDESIERTIQNMHDLQQQKNTEQNSTPEEEDTLLDAQHETEVPLNNIWGSDRSGVEGIEEGNETLDSFVNPDSRVKEGMAVQNFGQFDSSIVKLKSHEDVCEPTEHVADRQNLSGLKACERGVKLDASHGGGKKKRAEGHPFGESTRIRCDDCGFLADGLSGLNVHIAMKHPSKEKHFHCLLCGKSFYTESNLHQHLASAGHMRNEQASVEELPEGGATFKCVKCTEPFDSEQNLFLHIKEQHEELLREVNKYIVEDTEQINREREENKGNICKYCGKMCRSSNSMAFLAHIRTHTGSKPFKCKICHFATAQLGDARNHVKRHLGMREYKCHVCGVAFVMKKHLNTHLLGKHGVGTPKERKFTCPLCDRSFTEKWAMNNHMKLHTGEKPYKCTWPTCHYSFLTASAMKDHYRTHTGEKSFLCDLCGFAGGTRHALTKHRRQHTGEKPFKCDECNFASTTQSHLTRHKRVHTGEKPYRCPWCDYRSNCAENIRKHILHTGKHEGVKMYNCPKCEYGTNIPVEFRNHLKELHPDIENPDLAYLHAGIVSKSYECRLKGQGATFVETTSPFTTAALDEISPVNDKIFHSGRRHPQSTEEVQQVIIIQGYDSDFAIDASMEETAAATLQTLAMAGQVARVVHITEDGQVITTNQNGSHVSSMIPGELLTEQLSDGKTQVVVVEGPLGGASTADAVSIETASDPSNTMVQQIIRQEILDPSVVARVHPPESASALDALLCAVTELGEAENKAELQDRAQLHHKEAMQESNSEEDIVSKDSMSQETDMSHDVQETGEERESMEVVTQVVHPSTIIASEERSQVTFKKMVEGVLQFAVCDTTAADQLMKEGVTQVILNEEGTVHMVSREGSQIIMQEAGSHTLSVQSGHMDLVGSSGEISQIIVTEEIAQAMVQDSTSNFSDCATHYIVTGLPQEVEDESGVYSHTVIETNEPQEILQGSTLLNSSNITSNGNAEHLSSMVIFTEDGSQTAIIQGQRDTNEL</sequence>